<dbReference type="EMBL" id="JBBWRZ010000012">
    <property type="protein sequence ID" value="KAK8224716.1"/>
    <property type="molecule type" value="Genomic_DNA"/>
</dbReference>
<name>A0ABR1YCJ1_9PEZI</name>
<gene>
    <name evidence="2" type="ORF">HDK90DRAFT_89922</name>
</gene>
<accession>A0ABR1YCJ1</accession>
<comment type="caution">
    <text evidence="2">The sequence shown here is derived from an EMBL/GenBank/DDBJ whole genome shotgun (WGS) entry which is preliminary data.</text>
</comment>
<dbReference type="Proteomes" id="UP001492380">
    <property type="component" value="Unassembled WGS sequence"/>
</dbReference>
<feature type="region of interest" description="Disordered" evidence="1">
    <location>
        <begin position="51"/>
        <end position="80"/>
    </location>
</feature>
<feature type="compositionally biased region" description="Polar residues" evidence="1">
    <location>
        <begin position="57"/>
        <end position="68"/>
    </location>
</feature>
<evidence type="ECO:0000313" key="3">
    <source>
        <dbReference type="Proteomes" id="UP001492380"/>
    </source>
</evidence>
<proteinExistence type="predicted"/>
<protein>
    <submittedName>
        <fullName evidence="2">Uncharacterized protein</fullName>
    </submittedName>
</protein>
<evidence type="ECO:0000256" key="1">
    <source>
        <dbReference type="SAM" id="MobiDB-lite"/>
    </source>
</evidence>
<keyword evidence="3" id="KW-1185">Reference proteome</keyword>
<sequence length="220" mass="24128">MCRIRSFCSHDSLQKEKSEVFCVCQRPRMRVSDDNVHSGRRGCIELRQELGAPSASPAAQTEALQPTSPERRPPTAAHSSAPSPAHLIYCFCCVDQASLHFSLSVLSQPSLTKKFRHPLSSSPQQHTSPTVALPVPPPTACDLSPTYVPVALPCSRFLPSPLLSLNIARPWCCCRSNPTSPLLRACIPCWPSLHPFPALINRPYSALRSLADQHAPTFNI</sequence>
<evidence type="ECO:0000313" key="2">
    <source>
        <dbReference type="EMBL" id="KAK8224716.1"/>
    </source>
</evidence>
<organism evidence="2 3">
    <name type="scientific">Phyllosticta capitalensis</name>
    <dbReference type="NCBI Taxonomy" id="121624"/>
    <lineage>
        <taxon>Eukaryota</taxon>
        <taxon>Fungi</taxon>
        <taxon>Dikarya</taxon>
        <taxon>Ascomycota</taxon>
        <taxon>Pezizomycotina</taxon>
        <taxon>Dothideomycetes</taxon>
        <taxon>Dothideomycetes incertae sedis</taxon>
        <taxon>Botryosphaeriales</taxon>
        <taxon>Phyllostictaceae</taxon>
        <taxon>Phyllosticta</taxon>
    </lineage>
</organism>
<reference evidence="2 3" key="1">
    <citation type="submission" date="2024-04" db="EMBL/GenBank/DDBJ databases">
        <title>Phyllosticta paracitricarpa is synonymous to the EU quarantine fungus P. citricarpa based on phylogenomic analyses.</title>
        <authorList>
            <consortium name="Lawrence Berkeley National Laboratory"/>
            <person name="Van Ingen-Buijs V.A."/>
            <person name="Van Westerhoven A.C."/>
            <person name="Haridas S."/>
            <person name="Skiadas P."/>
            <person name="Martin F."/>
            <person name="Groenewald J.Z."/>
            <person name="Crous P.W."/>
            <person name="Seidl M.F."/>
        </authorList>
    </citation>
    <scope>NUCLEOTIDE SEQUENCE [LARGE SCALE GENOMIC DNA]</scope>
    <source>
        <strain evidence="2 3">CBS 123374</strain>
    </source>
</reference>